<dbReference type="PROSITE" id="PS51257">
    <property type="entry name" value="PROKAR_LIPOPROTEIN"/>
    <property type="match status" value="1"/>
</dbReference>
<keyword evidence="4 6" id="KW-1133">Transmembrane helix</keyword>
<evidence type="ECO:0000256" key="6">
    <source>
        <dbReference type="SAM" id="Phobius"/>
    </source>
</evidence>
<evidence type="ECO:0000256" key="3">
    <source>
        <dbReference type="ARBA" id="ARBA00022692"/>
    </source>
</evidence>
<feature type="transmembrane region" description="Helical" evidence="6">
    <location>
        <begin position="79"/>
        <end position="97"/>
    </location>
</feature>
<evidence type="ECO:0000256" key="2">
    <source>
        <dbReference type="ARBA" id="ARBA00022475"/>
    </source>
</evidence>
<accession>A0A919IP41</accession>
<feature type="transmembrane region" description="Helical" evidence="6">
    <location>
        <begin position="52"/>
        <end position="72"/>
    </location>
</feature>
<sequence length="212" mass="22729">MLGELRTGWSEFRSHTWLWVVVVAACVTNLAWAGATHVLAPALADVTIGRQSWGLVLAAQTAGMITGGLLAMRLRVRRFLRYGALALFTMAGPLIILGLTPRLIPLACAAFLAGVGLEQFSVAWETTMQEHIPADRLARVYSYDMVGSFIAVPIGEMAVGPIADRFGLQPTLLGTAAVLVAGLVGMLSSSDVRTLRHRLPRAEPGHMEESVP</sequence>
<evidence type="ECO:0000256" key="5">
    <source>
        <dbReference type="ARBA" id="ARBA00023136"/>
    </source>
</evidence>
<dbReference type="Gene3D" id="1.20.1250.20">
    <property type="entry name" value="MFS general substrate transporter like domains"/>
    <property type="match status" value="1"/>
</dbReference>
<comment type="subcellular location">
    <subcellularLocation>
        <location evidence="1">Cell membrane</location>
        <topology evidence="1">Multi-pass membrane protein</topology>
    </subcellularLocation>
</comment>
<proteinExistence type="predicted"/>
<evidence type="ECO:0000313" key="7">
    <source>
        <dbReference type="EMBL" id="GID68898.1"/>
    </source>
</evidence>
<dbReference type="GO" id="GO:0005886">
    <property type="term" value="C:plasma membrane"/>
    <property type="evidence" value="ECO:0007669"/>
    <property type="project" value="UniProtKB-SubCell"/>
</dbReference>
<protein>
    <recommendedName>
        <fullName evidence="9">MFS transporter</fullName>
    </recommendedName>
</protein>
<keyword evidence="8" id="KW-1185">Reference proteome</keyword>
<evidence type="ECO:0000256" key="1">
    <source>
        <dbReference type="ARBA" id="ARBA00004651"/>
    </source>
</evidence>
<dbReference type="AlphaFoldDB" id="A0A919IP41"/>
<evidence type="ECO:0000313" key="8">
    <source>
        <dbReference type="Proteomes" id="UP000619479"/>
    </source>
</evidence>
<name>A0A919IP41_9ACTN</name>
<gene>
    <name evidence="7" type="ORF">Acy02nite_67790</name>
</gene>
<dbReference type="InterPro" id="IPR036259">
    <property type="entry name" value="MFS_trans_sf"/>
</dbReference>
<dbReference type="PANTHER" id="PTHR23513">
    <property type="entry name" value="INTEGRAL MEMBRANE EFFLUX PROTEIN-RELATED"/>
    <property type="match status" value="1"/>
</dbReference>
<feature type="transmembrane region" description="Helical" evidence="6">
    <location>
        <begin position="16"/>
        <end position="40"/>
    </location>
</feature>
<organism evidence="7 8">
    <name type="scientific">Actinoplanes cyaneus</name>
    <dbReference type="NCBI Taxonomy" id="52696"/>
    <lineage>
        <taxon>Bacteria</taxon>
        <taxon>Bacillati</taxon>
        <taxon>Actinomycetota</taxon>
        <taxon>Actinomycetes</taxon>
        <taxon>Micromonosporales</taxon>
        <taxon>Micromonosporaceae</taxon>
        <taxon>Actinoplanes</taxon>
    </lineage>
</organism>
<evidence type="ECO:0008006" key="9">
    <source>
        <dbReference type="Google" id="ProtNLM"/>
    </source>
</evidence>
<evidence type="ECO:0000256" key="4">
    <source>
        <dbReference type="ARBA" id="ARBA00022989"/>
    </source>
</evidence>
<keyword evidence="5 6" id="KW-0472">Membrane</keyword>
<comment type="caution">
    <text evidence="7">The sequence shown here is derived from an EMBL/GenBank/DDBJ whole genome shotgun (WGS) entry which is preliminary data.</text>
</comment>
<dbReference type="SUPFAM" id="SSF103473">
    <property type="entry name" value="MFS general substrate transporter"/>
    <property type="match status" value="1"/>
</dbReference>
<keyword evidence="3 6" id="KW-0812">Transmembrane</keyword>
<dbReference type="Proteomes" id="UP000619479">
    <property type="component" value="Unassembled WGS sequence"/>
</dbReference>
<dbReference type="PANTHER" id="PTHR23513:SF11">
    <property type="entry name" value="STAPHYLOFERRIN A TRANSPORTER"/>
    <property type="match status" value="1"/>
</dbReference>
<feature type="transmembrane region" description="Helical" evidence="6">
    <location>
        <begin position="169"/>
        <end position="188"/>
    </location>
</feature>
<keyword evidence="2" id="KW-1003">Cell membrane</keyword>
<dbReference type="EMBL" id="BOMH01000054">
    <property type="protein sequence ID" value="GID68898.1"/>
    <property type="molecule type" value="Genomic_DNA"/>
</dbReference>
<reference evidence="7" key="1">
    <citation type="submission" date="2021-01" db="EMBL/GenBank/DDBJ databases">
        <title>Whole genome shotgun sequence of Actinoplanes cyaneus NBRC 14990.</title>
        <authorList>
            <person name="Komaki H."/>
            <person name="Tamura T."/>
        </authorList>
    </citation>
    <scope>NUCLEOTIDE SEQUENCE</scope>
    <source>
        <strain evidence="7">NBRC 14990</strain>
    </source>
</reference>